<dbReference type="GO" id="GO:0045489">
    <property type="term" value="P:pectin biosynthetic process"/>
    <property type="evidence" value="ECO:0007669"/>
    <property type="project" value="UniProtKB-UniPathway"/>
</dbReference>
<evidence type="ECO:0000256" key="4">
    <source>
        <dbReference type="ARBA" id="ARBA00022723"/>
    </source>
</evidence>
<dbReference type="GO" id="GO:0016757">
    <property type="term" value="F:glycosyltransferase activity"/>
    <property type="evidence" value="ECO:0007669"/>
    <property type="project" value="UniProtKB-KW"/>
</dbReference>
<comment type="similarity">
    <text evidence="1">Belongs to the glycosyltransferase 8 family.</text>
</comment>
<evidence type="ECO:0000256" key="1">
    <source>
        <dbReference type="ARBA" id="ARBA00006351"/>
    </source>
</evidence>
<keyword evidence="7" id="KW-1185">Reference proteome</keyword>
<dbReference type="PANTHER" id="PTHR13778:SF47">
    <property type="entry name" value="LIPOPOLYSACCHARIDE 1,3-GALACTOSYLTRANSFERASE"/>
    <property type="match status" value="1"/>
</dbReference>
<keyword evidence="3" id="KW-0808">Transferase</keyword>
<evidence type="ECO:0000313" key="7">
    <source>
        <dbReference type="Proteomes" id="UP000789595"/>
    </source>
</evidence>
<dbReference type="InterPro" id="IPR002495">
    <property type="entry name" value="Glyco_trans_8"/>
</dbReference>
<feature type="transmembrane region" description="Helical" evidence="5">
    <location>
        <begin position="701"/>
        <end position="723"/>
    </location>
</feature>
<dbReference type="GO" id="GO:0046872">
    <property type="term" value="F:metal ion binding"/>
    <property type="evidence" value="ECO:0007669"/>
    <property type="project" value="UniProtKB-KW"/>
</dbReference>
<evidence type="ECO:0000256" key="2">
    <source>
        <dbReference type="ARBA" id="ARBA00022676"/>
    </source>
</evidence>
<dbReference type="PANTHER" id="PTHR13778">
    <property type="entry name" value="GLYCOSYLTRANSFERASE 8 DOMAIN-CONTAINING PROTEIN"/>
    <property type="match status" value="1"/>
</dbReference>
<dbReference type="InterPro" id="IPR029044">
    <property type="entry name" value="Nucleotide-diphossugar_trans"/>
</dbReference>
<keyword evidence="5" id="KW-0472">Membrane</keyword>
<organism evidence="6 7">
    <name type="scientific">Pelagomonas calceolata</name>
    <dbReference type="NCBI Taxonomy" id="35677"/>
    <lineage>
        <taxon>Eukaryota</taxon>
        <taxon>Sar</taxon>
        <taxon>Stramenopiles</taxon>
        <taxon>Ochrophyta</taxon>
        <taxon>Pelagophyceae</taxon>
        <taxon>Pelagomonadales</taxon>
        <taxon>Pelagomonadaceae</taxon>
        <taxon>Pelagomonas</taxon>
    </lineage>
</organism>
<dbReference type="AlphaFoldDB" id="A0A8J2X7B9"/>
<dbReference type="Gene3D" id="3.90.550.10">
    <property type="entry name" value="Spore Coat Polysaccharide Biosynthesis Protein SpsA, Chain A"/>
    <property type="match status" value="1"/>
</dbReference>
<dbReference type="Proteomes" id="UP000789595">
    <property type="component" value="Unassembled WGS sequence"/>
</dbReference>
<evidence type="ECO:0000313" key="6">
    <source>
        <dbReference type="EMBL" id="CAH0379624.1"/>
    </source>
</evidence>
<dbReference type="EMBL" id="CAKKNE010000006">
    <property type="protein sequence ID" value="CAH0379624.1"/>
    <property type="molecule type" value="Genomic_DNA"/>
</dbReference>
<comment type="caution">
    <text evidence="6">The sequence shown here is derived from an EMBL/GenBank/DDBJ whole genome shotgun (WGS) entry which is preliminary data.</text>
</comment>
<accession>A0A8J2X7B9</accession>
<evidence type="ECO:0000256" key="5">
    <source>
        <dbReference type="SAM" id="Phobius"/>
    </source>
</evidence>
<protein>
    <submittedName>
        <fullName evidence="6">Uncharacterized protein</fullName>
    </submittedName>
</protein>
<dbReference type="GO" id="GO:0005794">
    <property type="term" value="C:Golgi apparatus"/>
    <property type="evidence" value="ECO:0007669"/>
    <property type="project" value="TreeGrafter"/>
</dbReference>
<dbReference type="InterPro" id="IPR050748">
    <property type="entry name" value="Glycosyltrans_8_dom-fam"/>
</dbReference>
<keyword evidence="2" id="KW-0328">Glycosyltransferase</keyword>
<evidence type="ECO:0000256" key="3">
    <source>
        <dbReference type="ARBA" id="ARBA00022679"/>
    </source>
</evidence>
<keyword evidence="5" id="KW-0812">Transmembrane</keyword>
<reference evidence="6" key="1">
    <citation type="submission" date="2021-11" db="EMBL/GenBank/DDBJ databases">
        <authorList>
            <consortium name="Genoscope - CEA"/>
            <person name="William W."/>
        </authorList>
    </citation>
    <scope>NUCLEOTIDE SEQUENCE</scope>
</reference>
<gene>
    <name evidence="6" type="ORF">PECAL_6P12520</name>
</gene>
<proteinExistence type="inferred from homology"/>
<sequence>MKLLLALAAGRAAAVTDVFLASDRLAASAAVLNSVCDNSNPSQLRFHLLAPTQEEAETLARETETACDGAVVLPYGLAEFEARVRTLGEEPMWTTALATVERSTSAYAVPVARWDRDKKHTSPYNHARFYAPQLIEGDTLVMLDDDVIVQGDVTTLKPQQKAVAAGCQQWYVNGDDFEASTDLSYADVPYFGYGVLSEDRGDPTCAHEHATECVPGDARQWFAEVARTDQAVARRAAWPRLLRRLAAIKDDAFASPSPDDGDAFVEELRNARAWNFGLVVIDLNSWKRHELTAKYTGWLEANYRREFWPSDSLAFGLGLPFLALRGEVECFEDAGAVSFEQGLGVAPWVHTDRDTKTLDDAFALHWNGNRKPWDMDRCDEETRPYFLRYLARSPGLYGGHVAESNGDYYAKCAPPPPKPSHHRFLADRSTATKASVAGSAFSTWDQAYAWYANVYKFTEPKDIAEGYTEADWPGMAITIDDCEAKCAAHFPSGRGVLACPKTELERNILKWLWWHPSAYGFVGNYRGTAASDAFDGCPRGAGTVGDGTAGVAGDGPASLGFMPDNGGTCDIEERCAVLVGNEWVIEKETWGKGESWEVTDRWQTGEITWKDWIDDKSCGTGDYALPEKDVEENDSGEGTKTRYEHRRSVCLCEDAEADSSYDTADLLATSPGLPSGSTALPCDDMLVSSEDKYDKTTSAEAFAIVFIVLIVVGSCIACSVFAFMSQRRQRMLYEENEKKRQAQLANAAPIVHAPPVVQPQVQQGYVQPQVVQGGYGAPQGTVVQGGYAPQPGYAPQGQVVGAYPPAPPAGQVYAPQGTVVQGGYAPEGGYKPEGY</sequence>
<dbReference type="Pfam" id="PF01501">
    <property type="entry name" value="Glyco_transf_8"/>
    <property type="match status" value="2"/>
</dbReference>
<dbReference type="UniPathway" id="UPA00845"/>
<name>A0A8J2X7B9_9STRA</name>
<keyword evidence="4" id="KW-0479">Metal-binding</keyword>
<keyword evidence="5" id="KW-1133">Transmembrane helix</keyword>
<dbReference type="SUPFAM" id="SSF53448">
    <property type="entry name" value="Nucleotide-diphospho-sugar transferases"/>
    <property type="match status" value="1"/>
</dbReference>
<dbReference type="OrthoDB" id="411524at2759"/>